<proteinExistence type="predicted"/>
<gene>
    <name evidence="1" type="ORF">HPP92_026981</name>
</gene>
<protein>
    <submittedName>
        <fullName evidence="1">Uncharacterized protein</fullName>
    </submittedName>
</protein>
<reference evidence="1 2" key="1">
    <citation type="journal article" date="2020" name="Nat. Food">
        <title>A phased Vanilla planifolia genome enables genetic improvement of flavour and production.</title>
        <authorList>
            <person name="Hasing T."/>
            <person name="Tang H."/>
            <person name="Brym M."/>
            <person name="Khazi F."/>
            <person name="Huang T."/>
            <person name="Chambers A.H."/>
        </authorList>
    </citation>
    <scope>NUCLEOTIDE SEQUENCE [LARGE SCALE GENOMIC DNA]</scope>
    <source>
        <tissue evidence="1">Leaf</tissue>
    </source>
</reference>
<dbReference type="Proteomes" id="UP000639772">
    <property type="component" value="Unassembled WGS sequence"/>
</dbReference>
<evidence type="ECO:0000313" key="1">
    <source>
        <dbReference type="EMBL" id="KAG0450011.1"/>
    </source>
</evidence>
<dbReference type="AlphaFoldDB" id="A0A835U8G7"/>
<sequence>MNTAVIVGGGRIAVAHISSVEMVTVRTARQRSARFAAVGISEGFDGAADDGDVQSVLRLARGGVRFNEDG</sequence>
<comment type="caution">
    <text evidence="1">The sequence shown here is derived from an EMBL/GenBank/DDBJ whole genome shotgun (WGS) entry which is preliminary data.</text>
</comment>
<name>A0A835U8G7_VANPL</name>
<organism evidence="1 2">
    <name type="scientific">Vanilla planifolia</name>
    <name type="common">Vanilla</name>
    <dbReference type="NCBI Taxonomy" id="51239"/>
    <lineage>
        <taxon>Eukaryota</taxon>
        <taxon>Viridiplantae</taxon>
        <taxon>Streptophyta</taxon>
        <taxon>Embryophyta</taxon>
        <taxon>Tracheophyta</taxon>
        <taxon>Spermatophyta</taxon>
        <taxon>Magnoliopsida</taxon>
        <taxon>Liliopsida</taxon>
        <taxon>Asparagales</taxon>
        <taxon>Orchidaceae</taxon>
        <taxon>Vanilloideae</taxon>
        <taxon>Vanilleae</taxon>
        <taxon>Vanilla</taxon>
    </lineage>
</organism>
<evidence type="ECO:0000313" key="2">
    <source>
        <dbReference type="Proteomes" id="UP000639772"/>
    </source>
</evidence>
<dbReference type="EMBL" id="JADCNM010000145">
    <property type="protein sequence ID" value="KAG0450011.1"/>
    <property type="molecule type" value="Genomic_DNA"/>
</dbReference>
<accession>A0A835U8G7</accession>